<dbReference type="OrthoDB" id="262547at2759"/>
<dbReference type="VEuPathDB" id="FungiDB:PV10_03746"/>
<dbReference type="VEuPathDB" id="FungiDB:PV10_00809"/>
<evidence type="ECO:0000256" key="1">
    <source>
        <dbReference type="SAM" id="Phobius"/>
    </source>
</evidence>
<keyword evidence="1" id="KW-0812">Transmembrane</keyword>
<gene>
    <name evidence="3" type="ORF">B0A52_08844</name>
</gene>
<dbReference type="Proteomes" id="UP000288859">
    <property type="component" value="Unassembled WGS sequence"/>
</dbReference>
<name>A0A438MUQ9_EXOME</name>
<dbReference type="Pfam" id="PF06985">
    <property type="entry name" value="HET"/>
    <property type="match status" value="1"/>
</dbReference>
<dbReference type="EMBL" id="NAJM01000047">
    <property type="protein sequence ID" value="RVX67491.1"/>
    <property type="molecule type" value="Genomic_DNA"/>
</dbReference>
<dbReference type="PANTHER" id="PTHR39596">
    <property type="match status" value="1"/>
</dbReference>
<evidence type="ECO:0000313" key="3">
    <source>
        <dbReference type="EMBL" id="RVX67491.1"/>
    </source>
</evidence>
<protein>
    <recommendedName>
        <fullName evidence="2">Heterokaryon incompatibility domain-containing protein</fullName>
    </recommendedName>
</protein>
<dbReference type="Pfam" id="PF11735">
    <property type="entry name" value="CAP59_mtransfer"/>
    <property type="match status" value="1"/>
</dbReference>
<evidence type="ECO:0000259" key="2">
    <source>
        <dbReference type="Pfam" id="PF06985"/>
    </source>
</evidence>
<dbReference type="InterPro" id="IPR010730">
    <property type="entry name" value="HET"/>
</dbReference>
<dbReference type="AlphaFoldDB" id="A0A438MUQ9"/>
<reference evidence="3 4" key="1">
    <citation type="submission" date="2017-03" db="EMBL/GenBank/DDBJ databases">
        <title>Genomes of endolithic fungi from Antarctica.</title>
        <authorList>
            <person name="Coleine C."/>
            <person name="Masonjones S."/>
            <person name="Stajich J.E."/>
        </authorList>
    </citation>
    <scope>NUCLEOTIDE SEQUENCE [LARGE SCALE GENOMIC DNA]</scope>
    <source>
        <strain evidence="3 4">CCFEE 6314</strain>
    </source>
</reference>
<sequence>MFLRTYRRSPRRRLFRFLFYLLTIFLCYDLLTILKHHREFSRSLEAHTYTDIATLPSPVKDQKIFIVAQFWTSAKVIQDRWGQALLDLIRTLGKENVFVSIYESGSLDRTKDVLKVLDDILAENKIPRSVILDPTTHADEINVGPIDQQGIPRSGWIQTTTVGVGKELRRIPYLARLRNTSLKPLFDHKAQGITYDKILYLNDVVFKPSDVLTLLATNQGSYASACAMDFHYPPAYYDTFVLRDSLGDSTVMKTFPFFRSQESREAILQGRPTKVQSCWNGMIILDTAPFYEGLRFRALADSLASKHLEASECCLIHTDMAAMGATSKGIYVNPSVRVGYTVNAYNLTHFGPDQNFVSGTQYLAGVWLNRLKRNVIARVSTTMKESDRKVAQWKEDAPNSLEKRDENGQIYQRKAHPPSSIFSHLAQPDHSAHLGFLLNWYIRIWGVLEGTASAKMDHVPQHEQLDYISKFKVPYLCHDRHIPKSKIRFEELPLTLGFDKQKIVLGDYSNHSAADIASFLQSWLFFGLLEEFLGFKVDRDPFIVQTADGGLFVSTREALPACLTQWAKKRPVARTHFDRIEACLVEAKAFVPVLMDPNCPLPPEVALSIQLLGATLEIVSDQKFPRYPPRRFSKPAKTGWGMPKIVETWLTRAAWCCNDIARASETLSLPTLIYAASIVRREEVPFDTHGPCTVDACVARDFRGKPYHTRHTHDESYDCGGFLGWSDKQMDRMRQILDETGVPVLILDVDDTPSPSPPSVKIDVVDSTQTRYISFSHVWADGLGNQDGNALPVCQLLRLQKLASTLMGPETESKSILSKFRTKKPMAIWIDTLCVPRTKPHKSIAISRMNQTYAQAEKVLILDSEIYTQPYNNDPQVHLLRLLASGWARRVWTMQEGALGSSNLHIQTSSQTIDVTATAKSLSKAWEKQKVVMDAIDIDCASMWKMFSDLRAAHSNDYWRDRVPAMAVSLNLLNGRACTNQGDAYLCLSGMIGLSPEVTREIADLPVAERSMTLLRKLEYLPKGIIFSPGPKLKTTGYRWACESFWKSQAYNDDEVAVFKEGLGLDVEYQGFVLKPFNMLANFDHFILEYSAAKVFFKVQFDQSSGPIADILADLEYNPPTSRLGILCPERDMVRKRPGLILNPGALVLVDSEPWNLMEKLSKPPIKSRYICHVTLTAPSQIEVQMARDNACLAVADRPNIQLKMFGADEGVSYLPLNWVVG</sequence>
<feature type="domain" description="Heterokaryon incompatibility" evidence="2">
    <location>
        <begin position="772"/>
        <end position="862"/>
    </location>
</feature>
<dbReference type="PANTHER" id="PTHR39596:SF3">
    <property type="entry name" value="HETEROKARYON INCOMPATIBILITY DOMAIN-CONTAINING PROTEIN"/>
    <property type="match status" value="1"/>
</dbReference>
<evidence type="ECO:0000313" key="4">
    <source>
        <dbReference type="Proteomes" id="UP000288859"/>
    </source>
</evidence>
<organism evidence="3 4">
    <name type="scientific">Exophiala mesophila</name>
    <name type="common">Black yeast-like fungus</name>
    <dbReference type="NCBI Taxonomy" id="212818"/>
    <lineage>
        <taxon>Eukaryota</taxon>
        <taxon>Fungi</taxon>
        <taxon>Dikarya</taxon>
        <taxon>Ascomycota</taxon>
        <taxon>Pezizomycotina</taxon>
        <taxon>Eurotiomycetes</taxon>
        <taxon>Chaetothyriomycetidae</taxon>
        <taxon>Chaetothyriales</taxon>
        <taxon>Herpotrichiellaceae</taxon>
        <taxon>Exophiala</taxon>
    </lineage>
</organism>
<dbReference type="InterPro" id="IPR021047">
    <property type="entry name" value="Mannosyltransferase_CMT1"/>
</dbReference>
<keyword evidence="1" id="KW-0472">Membrane</keyword>
<feature type="transmembrane region" description="Helical" evidence="1">
    <location>
        <begin position="14"/>
        <end position="34"/>
    </location>
</feature>
<accession>A0A438MUQ9</accession>
<proteinExistence type="predicted"/>
<comment type="caution">
    <text evidence="3">The sequence shown here is derived from an EMBL/GenBank/DDBJ whole genome shotgun (WGS) entry which is preliminary data.</text>
</comment>
<keyword evidence="1" id="KW-1133">Transmembrane helix</keyword>